<dbReference type="RefSeq" id="WP_211123200.1">
    <property type="nucleotide sequence ID" value="NZ_BAAALR010000014.1"/>
</dbReference>
<dbReference type="InterPro" id="IPR013595">
    <property type="entry name" value="Pept_S33_TAP-like_C"/>
</dbReference>
<evidence type="ECO:0000256" key="2">
    <source>
        <dbReference type="ARBA" id="ARBA00022729"/>
    </source>
</evidence>
<evidence type="ECO:0000256" key="5">
    <source>
        <dbReference type="SAM" id="SignalP"/>
    </source>
</evidence>
<comment type="caution">
    <text evidence="7">The sequence shown here is derived from an EMBL/GenBank/DDBJ whole genome shotgun (WGS) entry which is preliminary data.</text>
</comment>
<dbReference type="PANTHER" id="PTHR43248">
    <property type="entry name" value="2-SUCCINYL-6-HYDROXY-2,4-CYCLOHEXADIENE-1-CARBOXYLATE SYNTHASE"/>
    <property type="match status" value="1"/>
</dbReference>
<evidence type="ECO:0000256" key="1">
    <source>
        <dbReference type="ARBA" id="ARBA00010088"/>
    </source>
</evidence>
<dbReference type="InterPro" id="IPR029058">
    <property type="entry name" value="AB_hydrolase_fold"/>
</dbReference>
<protein>
    <submittedName>
        <fullName evidence="7">Alpha/beta hydrolase</fullName>
    </submittedName>
</protein>
<dbReference type="Proteomes" id="UP001499947">
    <property type="component" value="Unassembled WGS sequence"/>
</dbReference>
<dbReference type="PANTHER" id="PTHR43248:SF29">
    <property type="entry name" value="TRIPEPTIDYL AMINOPEPTIDASE"/>
    <property type="match status" value="1"/>
</dbReference>
<dbReference type="InterPro" id="IPR051601">
    <property type="entry name" value="Serine_prot/Carboxylest_S33"/>
</dbReference>
<evidence type="ECO:0000256" key="4">
    <source>
        <dbReference type="SAM" id="MobiDB-lite"/>
    </source>
</evidence>
<evidence type="ECO:0000259" key="6">
    <source>
        <dbReference type="Pfam" id="PF08386"/>
    </source>
</evidence>
<feature type="compositionally biased region" description="Pro residues" evidence="4">
    <location>
        <begin position="594"/>
        <end position="606"/>
    </location>
</feature>
<dbReference type="Pfam" id="PF08386">
    <property type="entry name" value="Abhydrolase_4"/>
    <property type="match status" value="1"/>
</dbReference>
<dbReference type="SUPFAM" id="SSF53474">
    <property type="entry name" value="alpha/beta-Hydrolases"/>
    <property type="match status" value="1"/>
</dbReference>
<evidence type="ECO:0000313" key="7">
    <source>
        <dbReference type="EMBL" id="GAA1674263.1"/>
    </source>
</evidence>
<dbReference type="Gene3D" id="3.40.50.1820">
    <property type="entry name" value="alpha/beta hydrolase"/>
    <property type="match status" value="1"/>
</dbReference>
<feature type="region of interest" description="Disordered" evidence="4">
    <location>
        <begin position="584"/>
        <end position="620"/>
    </location>
</feature>
<feature type="domain" description="Peptidase S33 tripeptidyl aminopeptidase-like C-terminal" evidence="6">
    <location>
        <begin position="484"/>
        <end position="591"/>
    </location>
</feature>
<sequence>MRTAALYGILGPLSLSLAMSALLATPATGRPLAASTARAATPAAASLPSTPSTPSATAPAGAAGAPLRGPASPTTRSASAVPAAPAWSSWSGSPATATTAAVPPGDAAAARGVTLAARRAAERGIAFRHCPRAEALAAPITCGKVSVPLDYARPRGKHISLTVSRIRATGPKARRQGALVYNPGGPGASGMAFPEYAAEGAFRRLAAAYDFVGYAPRGVGRSAPLSCQRPSAYAKAPTSSPPHPTAAFKRRLVARARAYVRGCVRRAGRALAHYTTLNNARDLEVLRAALGQRRLTFVGASYGTYYGAVYATLFPGRVRRMVFDSVVNPAPWRIWYRDNLDQSVAFERRWRDWRRWVARHHAVYHLGTTDARVLASYEKARRRLGHKPAGGVVGTAQLQSAFLRTGYNDAYWDPAARALAAYLHRDPEPLIALAAPDPAQAADDENGNAVYTAVECNDAPWPRTWATWNRDNTALARRAPFETWDNVAMNLPCAFWPLKPGRPLDVGHLEAVGPRTGRVALPPVLLLSAERDAATPYAGAKELWHRLPGSSLVTERKAGTHGVWGGPNTCVNRHVDTYLLTGRTPGRSASCAPRPEPVPLPAPAPLPESGKQPAAIPGTP</sequence>
<gene>
    <name evidence="7" type="ORF">GCM10009680_12440</name>
</gene>
<name>A0ABP4SRJ0_9ACTN</name>
<evidence type="ECO:0000313" key="8">
    <source>
        <dbReference type="Proteomes" id="UP001499947"/>
    </source>
</evidence>
<evidence type="ECO:0000256" key="3">
    <source>
        <dbReference type="ARBA" id="ARBA00022801"/>
    </source>
</evidence>
<comment type="similarity">
    <text evidence="1">Belongs to the peptidase S33 family.</text>
</comment>
<organism evidence="7 8">
    <name type="scientific">Streptomyces yatensis</name>
    <dbReference type="NCBI Taxonomy" id="155177"/>
    <lineage>
        <taxon>Bacteria</taxon>
        <taxon>Bacillati</taxon>
        <taxon>Actinomycetota</taxon>
        <taxon>Actinomycetes</taxon>
        <taxon>Kitasatosporales</taxon>
        <taxon>Streptomycetaceae</taxon>
        <taxon>Streptomyces</taxon>
        <taxon>Streptomyces violaceusniger group</taxon>
    </lineage>
</organism>
<dbReference type="EMBL" id="BAAALR010000014">
    <property type="protein sequence ID" value="GAA1674263.1"/>
    <property type="molecule type" value="Genomic_DNA"/>
</dbReference>
<keyword evidence="3 7" id="KW-0378">Hydrolase</keyword>
<proteinExistence type="inferred from homology"/>
<keyword evidence="8" id="KW-1185">Reference proteome</keyword>
<dbReference type="GO" id="GO:0016787">
    <property type="term" value="F:hydrolase activity"/>
    <property type="evidence" value="ECO:0007669"/>
    <property type="project" value="UniProtKB-KW"/>
</dbReference>
<accession>A0ABP4SRJ0</accession>
<feature type="region of interest" description="Disordered" evidence="4">
    <location>
        <begin position="43"/>
        <end position="103"/>
    </location>
</feature>
<reference evidence="8" key="1">
    <citation type="journal article" date="2019" name="Int. J. Syst. Evol. Microbiol.">
        <title>The Global Catalogue of Microorganisms (GCM) 10K type strain sequencing project: providing services to taxonomists for standard genome sequencing and annotation.</title>
        <authorList>
            <consortium name="The Broad Institute Genomics Platform"/>
            <consortium name="The Broad Institute Genome Sequencing Center for Infectious Disease"/>
            <person name="Wu L."/>
            <person name="Ma J."/>
        </authorList>
    </citation>
    <scope>NUCLEOTIDE SEQUENCE [LARGE SCALE GENOMIC DNA]</scope>
    <source>
        <strain evidence="8">JCM 13244</strain>
    </source>
</reference>
<feature type="chain" id="PRO_5045313480" evidence="5">
    <location>
        <begin position="24"/>
        <end position="620"/>
    </location>
</feature>
<keyword evidence="2 5" id="KW-0732">Signal</keyword>
<feature type="signal peptide" evidence="5">
    <location>
        <begin position="1"/>
        <end position="23"/>
    </location>
</feature>